<evidence type="ECO:0000313" key="4">
    <source>
        <dbReference type="Proteomes" id="UP000266841"/>
    </source>
</evidence>
<accession>K0RUN8</accession>
<name>K0RUN8_THAOC</name>
<proteinExistence type="predicted"/>
<protein>
    <submittedName>
        <fullName evidence="3">Uncharacterized protein</fullName>
    </submittedName>
</protein>
<evidence type="ECO:0000313" key="3">
    <source>
        <dbReference type="EMBL" id="EJK52571.1"/>
    </source>
</evidence>
<feature type="transmembrane region" description="Helical" evidence="2">
    <location>
        <begin position="28"/>
        <end position="48"/>
    </location>
</feature>
<keyword evidence="4" id="KW-1185">Reference proteome</keyword>
<keyword evidence="2" id="KW-1133">Transmembrane helix</keyword>
<evidence type="ECO:0000256" key="2">
    <source>
        <dbReference type="SAM" id="Phobius"/>
    </source>
</evidence>
<dbReference type="AlphaFoldDB" id="K0RUN8"/>
<reference evidence="3 4" key="1">
    <citation type="journal article" date="2012" name="Genome Biol.">
        <title>Genome and low-iron response of an oceanic diatom adapted to chronic iron limitation.</title>
        <authorList>
            <person name="Lommer M."/>
            <person name="Specht M."/>
            <person name="Roy A.S."/>
            <person name="Kraemer L."/>
            <person name="Andreson R."/>
            <person name="Gutowska M.A."/>
            <person name="Wolf J."/>
            <person name="Bergner S.V."/>
            <person name="Schilhabel M.B."/>
            <person name="Klostermeier U.C."/>
            <person name="Beiko R.G."/>
            <person name="Rosenstiel P."/>
            <person name="Hippler M."/>
            <person name="Laroche J."/>
        </authorList>
    </citation>
    <scope>NUCLEOTIDE SEQUENCE [LARGE SCALE GENOMIC DNA]</scope>
    <source>
        <strain evidence="3 4">CCMP1005</strain>
    </source>
</reference>
<feature type="region of interest" description="Disordered" evidence="1">
    <location>
        <begin position="71"/>
        <end position="121"/>
    </location>
</feature>
<organism evidence="3 4">
    <name type="scientific">Thalassiosira oceanica</name>
    <name type="common">Marine diatom</name>
    <dbReference type="NCBI Taxonomy" id="159749"/>
    <lineage>
        <taxon>Eukaryota</taxon>
        <taxon>Sar</taxon>
        <taxon>Stramenopiles</taxon>
        <taxon>Ochrophyta</taxon>
        <taxon>Bacillariophyta</taxon>
        <taxon>Coscinodiscophyceae</taxon>
        <taxon>Thalassiosirophycidae</taxon>
        <taxon>Thalassiosirales</taxon>
        <taxon>Thalassiosiraceae</taxon>
        <taxon>Thalassiosira</taxon>
    </lineage>
</organism>
<evidence type="ECO:0000256" key="1">
    <source>
        <dbReference type="SAM" id="MobiDB-lite"/>
    </source>
</evidence>
<dbReference type="EMBL" id="AGNL01039579">
    <property type="protein sequence ID" value="EJK52571.1"/>
    <property type="molecule type" value="Genomic_DNA"/>
</dbReference>
<dbReference type="Proteomes" id="UP000266841">
    <property type="component" value="Unassembled WGS sequence"/>
</dbReference>
<gene>
    <name evidence="3" type="ORF">THAOC_28136</name>
</gene>
<comment type="caution">
    <text evidence="3">The sequence shown here is derived from an EMBL/GenBank/DDBJ whole genome shotgun (WGS) entry which is preliminary data.</text>
</comment>
<keyword evidence="2" id="KW-0812">Transmembrane</keyword>
<keyword evidence="2" id="KW-0472">Membrane</keyword>
<sequence>MAAAITSRWDLLELRLPVIDFSICRPGLVNFALLLAAHTLLFFIIQYLDHFSFKPNPTLMSAEKMMKVAPSETTSDKHIARATPDVVEPLDEEHDEELDDEELDDEELDDEELETTVMSSP</sequence>
<feature type="compositionally biased region" description="Acidic residues" evidence="1">
    <location>
        <begin position="88"/>
        <end position="114"/>
    </location>
</feature>